<keyword evidence="1" id="KW-0802">TPR repeat</keyword>
<dbReference type="InterPro" id="IPR011990">
    <property type="entry name" value="TPR-like_helical_dom_sf"/>
</dbReference>
<organism evidence="3 4">
    <name type="scientific">Rhizomicrobium palustre</name>
    <dbReference type="NCBI Taxonomy" id="189966"/>
    <lineage>
        <taxon>Bacteria</taxon>
        <taxon>Pseudomonadati</taxon>
        <taxon>Pseudomonadota</taxon>
        <taxon>Alphaproteobacteria</taxon>
        <taxon>Micropepsales</taxon>
        <taxon>Micropepsaceae</taxon>
        <taxon>Rhizomicrobium</taxon>
    </lineage>
</organism>
<name>A0A846MZ15_9PROT</name>
<dbReference type="InterPro" id="IPR019734">
    <property type="entry name" value="TPR_rpt"/>
</dbReference>
<feature type="signal peptide" evidence="2">
    <location>
        <begin position="1"/>
        <end position="27"/>
    </location>
</feature>
<dbReference type="Gene3D" id="1.25.40.10">
    <property type="entry name" value="Tetratricopeptide repeat domain"/>
    <property type="match status" value="2"/>
</dbReference>
<dbReference type="SMART" id="SM00028">
    <property type="entry name" value="TPR"/>
    <property type="match status" value="3"/>
</dbReference>
<dbReference type="Proteomes" id="UP000570514">
    <property type="component" value="Unassembled WGS sequence"/>
</dbReference>
<evidence type="ECO:0000313" key="3">
    <source>
        <dbReference type="EMBL" id="NIK88489.1"/>
    </source>
</evidence>
<reference evidence="3 4" key="1">
    <citation type="submission" date="2020-03" db="EMBL/GenBank/DDBJ databases">
        <title>Genomic Encyclopedia of Type Strains, Phase IV (KMG-IV): sequencing the most valuable type-strain genomes for metagenomic binning, comparative biology and taxonomic classification.</title>
        <authorList>
            <person name="Goeker M."/>
        </authorList>
    </citation>
    <scope>NUCLEOTIDE SEQUENCE [LARGE SCALE GENOMIC DNA]</scope>
    <source>
        <strain evidence="3 4">DSM 19867</strain>
    </source>
</reference>
<sequence>MRISIKILGLAAVLAAAPVTGWHSAYAGSAAADDAEIAALDLEAAGKFDDAVLKHREALQLAPKNKSFKENAARTLNSAAVAKHEAKNDAAAVAYLEEALTLMPNFQAAKDNLMAIKGQKTNADGIAALKAGDYAGAVAKFEEVLKVQPDNKSARINLDVAQAQLLMKDDPAGAVEKLKDAVSLDPDRQFLKDKLADAQKAVEAKAAAEAEAAKKAKK</sequence>
<evidence type="ECO:0000313" key="4">
    <source>
        <dbReference type="Proteomes" id="UP000570514"/>
    </source>
</evidence>
<feature type="chain" id="PRO_5032973219" evidence="2">
    <location>
        <begin position="28"/>
        <end position="218"/>
    </location>
</feature>
<dbReference type="SUPFAM" id="SSF48452">
    <property type="entry name" value="TPR-like"/>
    <property type="match status" value="1"/>
</dbReference>
<comment type="caution">
    <text evidence="3">The sequence shown here is derived from an EMBL/GenBank/DDBJ whole genome shotgun (WGS) entry which is preliminary data.</text>
</comment>
<keyword evidence="2" id="KW-0732">Signal</keyword>
<accession>A0A846MZ15</accession>
<keyword evidence="4" id="KW-1185">Reference proteome</keyword>
<dbReference type="AlphaFoldDB" id="A0A846MZ15"/>
<dbReference type="EMBL" id="JAASRM010000001">
    <property type="protein sequence ID" value="NIK88489.1"/>
    <property type="molecule type" value="Genomic_DNA"/>
</dbReference>
<gene>
    <name evidence="3" type="ORF">FHS83_001807</name>
</gene>
<dbReference type="PROSITE" id="PS50005">
    <property type="entry name" value="TPR"/>
    <property type="match status" value="1"/>
</dbReference>
<feature type="repeat" description="TPR" evidence="1">
    <location>
        <begin position="118"/>
        <end position="151"/>
    </location>
</feature>
<evidence type="ECO:0000256" key="2">
    <source>
        <dbReference type="SAM" id="SignalP"/>
    </source>
</evidence>
<proteinExistence type="predicted"/>
<dbReference type="RefSeq" id="WP_167082663.1">
    <property type="nucleotide sequence ID" value="NZ_BAAADC010000001.1"/>
</dbReference>
<evidence type="ECO:0000256" key="1">
    <source>
        <dbReference type="PROSITE-ProRule" id="PRU00339"/>
    </source>
</evidence>
<protein>
    <submittedName>
        <fullName evidence="3">Tetratricopeptide (TPR) repeat protein</fullName>
    </submittedName>
</protein>